<keyword evidence="4" id="KW-0732">Signal</keyword>
<dbReference type="PANTHER" id="PTHR24276">
    <property type="entry name" value="POLYSERASE-RELATED"/>
    <property type="match status" value="1"/>
</dbReference>
<dbReference type="CDD" id="cd00190">
    <property type="entry name" value="Tryp_SPc"/>
    <property type="match status" value="1"/>
</dbReference>
<gene>
    <name evidence="6" type="ORF">GCM10009716_34560</name>
</gene>
<keyword evidence="3 6" id="KW-0645">Protease</keyword>
<dbReference type="PROSITE" id="PS00135">
    <property type="entry name" value="TRYPSIN_SER"/>
    <property type="match status" value="1"/>
</dbReference>
<dbReference type="PANTHER" id="PTHR24276:SF98">
    <property type="entry name" value="FI18310P1-RELATED"/>
    <property type="match status" value="1"/>
</dbReference>
<dbReference type="InterPro" id="IPR050430">
    <property type="entry name" value="Peptidase_S1"/>
</dbReference>
<evidence type="ECO:0000313" key="7">
    <source>
        <dbReference type="Proteomes" id="UP001501303"/>
    </source>
</evidence>
<name>A0ABN2PJ42_9ACTN</name>
<evidence type="ECO:0000313" key="6">
    <source>
        <dbReference type="EMBL" id="GAA1923216.1"/>
    </source>
</evidence>
<evidence type="ECO:0000256" key="4">
    <source>
        <dbReference type="SAM" id="SignalP"/>
    </source>
</evidence>
<dbReference type="PROSITE" id="PS00134">
    <property type="entry name" value="TRYPSIN_HIS"/>
    <property type="match status" value="1"/>
</dbReference>
<evidence type="ECO:0000256" key="1">
    <source>
        <dbReference type="ARBA" id="ARBA00007664"/>
    </source>
</evidence>
<evidence type="ECO:0000256" key="3">
    <source>
        <dbReference type="RuleBase" id="RU363034"/>
    </source>
</evidence>
<keyword evidence="2" id="KW-1015">Disulfide bond</keyword>
<keyword evidence="3" id="KW-0378">Hydrolase</keyword>
<evidence type="ECO:0000256" key="2">
    <source>
        <dbReference type="ARBA" id="ARBA00023157"/>
    </source>
</evidence>
<dbReference type="Gene3D" id="2.40.10.10">
    <property type="entry name" value="Trypsin-like serine proteases"/>
    <property type="match status" value="1"/>
</dbReference>
<dbReference type="SUPFAM" id="SSF50494">
    <property type="entry name" value="Trypsin-like serine proteases"/>
    <property type="match status" value="1"/>
</dbReference>
<dbReference type="GO" id="GO:0006508">
    <property type="term" value="P:proteolysis"/>
    <property type="evidence" value="ECO:0007669"/>
    <property type="project" value="UniProtKB-KW"/>
</dbReference>
<feature type="signal peptide" evidence="4">
    <location>
        <begin position="1"/>
        <end position="27"/>
    </location>
</feature>
<dbReference type="EMBL" id="BAAAMJ010000033">
    <property type="protein sequence ID" value="GAA1923216.1"/>
    <property type="molecule type" value="Genomic_DNA"/>
</dbReference>
<keyword evidence="7" id="KW-1185">Reference proteome</keyword>
<dbReference type="InterPro" id="IPR001314">
    <property type="entry name" value="Peptidase_S1A"/>
</dbReference>
<protein>
    <submittedName>
        <fullName evidence="6">Serine protease</fullName>
    </submittedName>
</protein>
<dbReference type="InterPro" id="IPR018114">
    <property type="entry name" value="TRYPSIN_HIS"/>
</dbReference>
<dbReference type="Proteomes" id="UP001501303">
    <property type="component" value="Unassembled WGS sequence"/>
</dbReference>
<dbReference type="Pfam" id="PF00089">
    <property type="entry name" value="Trypsin"/>
    <property type="match status" value="1"/>
</dbReference>
<feature type="chain" id="PRO_5046019000" evidence="4">
    <location>
        <begin position="28"/>
        <end position="275"/>
    </location>
</feature>
<proteinExistence type="inferred from homology"/>
<keyword evidence="3" id="KW-0720">Serine protease</keyword>
<dbReference type="SMART" id="SM00020">
    <property type="entry name" value="Tryp_SPc"/>
    <property type="match status" value="1"/>
</dbReference>
<comment type="similarity">
    <text evidence="1">Belongs to the peptidase S1 family.</text>
</comment>
<organism evidence="6 7">
    <name type="scientific">Streptomyces sodiiphilus</name>
    <dbReference type="NCBI Taxonomy" id="226217"/>
    <lineage>
        <taxon>Bacteria</taxon>
        <taxon>Bacillati</taxon>
        <taxon>Actinomycetota</taxon>
        <taxon>Actinomycetes</taxon>
        <taxon>Kitasatosporales</taxon>
        <taxon>Streptomycetaceae</taxon>
        <taxon>Streptomyces</taxon>
    </lineage>
</organism>
<dbReference type="InterPro" id="IPR033116">
    <property type="entry name" value="TRYPSIN_SER"/>
</dbReference>
<dbReference type="InterPro" id="IPR043504">
    <property type="entry name" value="Peptidase_S1_PA_chymotrypsin"/>
</dbReference>
<sequence>MSHHVRSLLTALLLSLPPAVLPSAAGAEEVIVGGYPVGAAEHPWAVAVASRAHLGDHRSGQFCGGAVVGPRAVLTAAHCLSPQVTGVDPADIRDLTVIAGRSDLRKDEGREIPVRSLWINPGHDRRTNAGDFAVLILSEPLPAHHAVPLAGEGDPAYAPGTPADVYGWGDTSGRGSFAMELHSARVRLLADTSCASAYRDSTAGVFDPESMLCAAVWSGGRDACQGDSGGPLVAYGRLVGLVSWGSGCGEPGQPGVYSRVSVIADELVAAGLAHR</sequence>
<feature type="domain" description="Peptidase S1" evidence="5">
    <location>
        <begin position="31"/>
        <end position="275"/>
    </location>
</feature>
<reference evidence="6 7" key="1">
    <citation type="journal article" date="2019" name="Int. J. Syst. Evol. Microbiol.">
        <title>The Global Catalogue of Microorganisms (GCM) 10K type strain sequencing project: providing services to taxonomists for standard genome sequencing and annotation.</title>
        <authorList>
            <consortium name="The Broad Institute Genomics Platform"/>
            <consortium name="The Broad Institute Genome Sequencing Center for Infectious Disease"/>
            <person name="Wu L."/>
            <person name="Ma J."/>
        </authorList>
    </citation>
    <scope>NUCLEOTIDE SEQUENCE [LARGE SCALE GENOMIC DNA]</scope>
    <source>
        <strain evidence="6 7">JCM 13581</strain>
    </source>
</reference>
<dbReference type="InterPro" id="IPR009003">
    <property type="entry name" value="Peptidase_S1_PA"/>
</dbReference>
<comment type="caution">
    <text evidence="6">The sequence shown here is derived from an EMBL/GenBank/DDBJ whole genome shotgun (WGS) entry which is preliminary data.</text>
</comment>
<dbReference type="PROSITE" id="PS50240">
    <property type="entry name" value="TRYPSIN_DOM"/>
    <property type="match status" value="1"/>
</dbReference>
<dbReference type="RefSeq" id="WP_344263374.1">
    <property type="nucleotide sequence ID" value="NZ_BAAAMJ010000033.1"/>
</dbReference>
<dbReference type="PRINTS" id="PR00722">
    <property type="entry name" value="CHYMOTRYPSIN"/>
</dbReference>
<dbReference type="InterPro" id="IPR001254">
    <property type="entry name" value="Trypsin_dom"/>
</dbReference>
<dbReference type="GO" id="GO:0008233">
    <property type="term" value="F:peptidase activity"/>
    <property type="evidence" value="ECO:0007669"/>
    <property type="project" value="UniProtKB-KW"/>
</dbReference>
<accession>A0ABN2PJ42</accession>
<evidence type="ECO:0000259" key="5">
    <source>
        <dbReference type="PROSITE" id="PS50240"/>
    </source>
</evidence>